<feature type="domain" description="Metallo-beta-lactamase" evidence="1">
    <location>
        <begin position="11"/>
        <end position="189"/>
    </location>
</feature>
<dbReference type="EMBL" id="MFKF01000313">
    <property type="protein sequence ID" value="OGG46460.1"/>
    <property type="molecule type" value="Genomic_DNA"/>
</dbReference>
<evidence type="ECO:0000259" key="1">
    <source>
        <dbReference type="SMART" id="SM00849"/>
    </source>
</evidence>
<dbReference type="Gene3D" id="3.60.15.10">
    <property type="entry name" value="Ribonuclease Z/Hydroxyacylglutathione hydrolase-like"/>
    <property type="match status" value="1"/>
</dbReference>
<dbReference type="PANTHER" id="PTHR47619">
    <property type="entry name" value="METALLO-HYDROLASE YYCJ-RELATED"/>
    <property type="match status" value="1"/>
</dbReference>
<protein>
    <recommendedName>
        <fullName evidence="1">Metallo-beta-lactamase domain-containing protein</fullName>
    </recommendedName>
</protein>
<sequence>MKVCVLASGSAGNAIYVQEGRTRALIDAGLTGRQVEDRLRGIDVDPGTLQAVVITHEHADHIRGAGVLARRFRLPVWMTGGTLEASGETFRGVERIRLLENDEAFGVGDLLFQPFALSHDAADPVNFVVAGGDARLGIATDLGVVTQLVYQRLRGADLVVMEANHDRDLLMNGSYPWDLKRRIGGNRGHLSNGKAAEALCGLAEEGLRQALLAHLSDENNRPDLAEGTCRSELEGRGVRDFALAVVEQERPSPIFVI</sequence>
<accession>A0A1F6CBR2</accession>
<gene>
    <name evidence="2" type="ORF">A3F84_18310</name>
</gene>
<dbReference type="InterPro" id="IPR001279">
    <property type="entry name" value="Metallo-B-lactamas"/>
</dbReference>
<comment type="caution">
    <text evidence="2">The sequence shown here is derived from an EMBL/GenBank/DDBJ whole genome shotgun (WGS) entry which is preliminary data.</text>
</comment>
<organism evidence="2 3">
    <name type="scientific">Handelsmanbacteria sp. (strain RIFCSPLOWO2_12_FULL_64_10)</name>
    <dbReference type="NCBI Taxonomy" id="1817868"/>
    <lineage>
        <taxon>Bacteria</taxon>
        <taxon>Candidatus Handelsmaniibacteriota</taxon>
    </lineage>
</organism>
<dbReference type="InterPro" id="IPR036866">
    <property type="entry name" value="RibonucZ/Hydroxyglut_hydro"/>
</dbReference>
<name>A0A1F6CBR2_HANXR</name>
<evidence type="ECO:0000313" key="2">
    <source>
        <dbReference type="EMBL" id="OGG46460.1"/>
    </source>
</evidence>
<evidence type="ECO:0000313" key="3">
    <source>
        <dbReference type="Proteomes" id="UP000178606"/>
    </source>
</evidence>
<proteinExistence type="predicted"/>
<dbReference type="PANTHER" id="PTHR47619:SF1">
    <property type="entry name" value="EXODEOXYRIBONUCLEASE WALJ"/>
    <property type="match status" value="1"/>
</dbReference>
<dbReference type="AlphaFoldDB" id="A0A1F6CBR2"/>
<dbReference type="SUPFAM" id="SSF56281">
    <property type="entry name" value="Metallo-hydrolase/oxidoreductase"/>
    <property type="match status" value="1"/>
</dbReference>
<dbReference type="SMART" id="SM00849">
    <property type="entry name" value="Lactamase_B"/>
    <property type="match status" value="1"/>
</dbReference>
<dbReference type="InterPro" id="IPR052533">
    <property type="entry name" value="WalJ/YycJ-like"/>
</dbReference>
<dbReference type="Pfam" id="PF12706">
    <property type="entry name" value="Lactamase_B_2"/>
    <property type="match status" value="1"/>
</dbReference>
<reference evidence="2 3" key="1">
    <citation type="journal article" date="2016" name="Nat. Commun.">
        <title>Thousands of microbial genomes shed light on interconnected biogeochemical processes in an aquifer system.</title>
        <authorList>
            <person name="Anantharaman K."/>
            <person name="Brown C.T."/>
            <person name="Hug L.A."/>
            <person name="Sharon I."/>
            <person name="Castelle C.J."/>
            <person name="Probst A.J."/>
            <person name="Thomas B.C."/>
            <person name="Singh A."/>
            <person name="Wilkins M.J."/>
            <person name="Karaoz U."/>
            <person name="Brodie E.L."/>
            <person name="Williams K.H."/>
            <person name="Hubbard S.S."/>
            <person name="Banfield J.F."/>
        </authorList>
    </citation>
    <scope>NUCLEOTIDE SEQUENCE [LARGE SCALE GENOMIC DNA]</scope>
    <source>
        <strain evidence="3">RIFCSPLOWO2_12_FULL_64_10</strain>
    </source>
</reference>
<dbReference type="Proteomes" id="UP000178606">
    <property type="component" value="Unassembled WGS sequence"/>
</dbReference>